<dbReference type="EMBL" id="CAJOAY010002146">
    <property type="protein sequence ID" value="CAF3925491.1"/>
    <property type="molecule type" value="Genomic_DNA"/>
</dbReference>
<reference evidence="3" key="1">
    <citation type="submission" date="2021-02" db="EMBL/GenBank/DDBJ databases">
        <authorList>
            <person name="Nowell W R."/>
        </authorList>
    </citation>
    <scope>NUCLEOTIDE SEQUENCE</scope>
</reference>
<proteinExistence type="predicted"/>
<keyword evidence="1" id="KW-0812">Transmembrane</keyword>
<keyword evidence="1" id="KW-1133">Transmembrane helix</keyword>
<comment type="caution">
    <text evidence="3">The sequence shown here is derived from an EMBL/GenBank/DDBJ whole genome shotgun (WGS) entry which is preliminary data.</text>
</comment>
<evidence type="ECO:0000256" key="1">
    <source>
        <dbReference type="SAM" id="Phobius"/>
    </source>
</evidence>
<dbReference type="EMBL" id="CAJOAZ010000267">
    <property type="protein sequence ID" value="CAF3597369.1"/>
    <property type="molecule type" value="Genomic_DNA"/>
</dbReference>
<evidence type="ECO:0000313" key="4">
    <source>
        <dbReference type="Proteomes" id="UP000663881"/>
    </source>
</evidence>
<evidence type="ECO:0000313" key="3">
    <source>
        <dbReference type="EMBL" id="CAF3925491.1"/>
    </source>
</evidence>
<accession>A0A819J6S2</accession>
<protein>
    <submittedName>
        <fullName evidence="3">Uncharacterized protein</fullName>
    </submittedName>
</protein>
<gene>
    <name evidence="3" type="ORF">OKA104_LOCUS25515</name>
    <name evidence="2" type="ORF">OXD698_LOCUS6233</name>
</gene>
<dbReference type="Proteomes" id="UP000663881">
    <property type="component" value="Unassembled WGS sequence"/>
</dbReference>
<organism evidence="3 4">
    <name type="scientific">Adineta steineri</name>
    <dbReference type="NCBI Taxonomy" id="433720"/>
    <lineage>
        <taxon>Eukaryota</taxon>
        <taxon>Metazoa</taxon>
        <taxon>Spiralia</taxon>
        <taxon>Gnathifera</taxon>
        <taxon>Rotifera</taxon>
        <taxon>Eurotatoria</taxon>
        <taxon>Bdelloidea</taxon>
        <taxon>Adinetida</taxon>
        <taxon>Adinetidae</taxon>
        <taxon>Adineta</taxon>
    </lineage>
</organism>
<evidence type="ECO:0000313" key="2">
    <source>
        <dbReference type="EMBL" id="CAF3597369.1"/>
    </source>
</evidence>
<keyword evidence="1" id="KW-0472">Membrane</keyword>
<name>A0A819J6S2_9BILA</name>
<feature type="transmembrane region" description="Helical" evidence="1">
    <location>
        <begin position="37"/>
        <end position="57"/>
    </location>
</feature>
<sequence>MPFKRKVHVLSEEDTTITSVRSTSGTILSSLRFKIPVISVIILLFVASIVIPVVLVIRSNDKTSSSSFSTTEDVSATTMQSTPSTSTTRFTQNIISNTTIKHLSTTSTYVPPIISTTRTTTATTSITSTASTMKELVTNSTGYLSSSIITTTDKLTEFPSKSSTSLDITTLTSTTISTEQNNNLSVTDQVMLETITTAMIMINTTEEELINNTFSLIESTTEVSSSKTSTIRLSTTTTINQLNLLRNPGGEEGSILGWTQMGPAAAIIDSNGNFNKDYYPRTGSYCFAGGHGSDGDSSSLLQNIPLLTGTQRFTETQLDSGILKPYDETEVKLVFRSSSHAIIRTDSSGSLTCKPNPGWCPFQRQVLLPPGARSIDYVMTFIRKDFGGSNIDSYIDDNSLRMIY</sequence>
<dbReference type="Proteomes" id="UP000663844">
    <property type="component" value="Unassembled WGS sequence"/>
</dbReference>
<dbReference type="AlphaFoldDB" id="A0A819J6S2"/>